<evidence type="ECO:0000313" key="3">
    <source>
        <dbReference type="Proteomes" id="UP000476332"/>
    </source>
</evidence>
<dbReference type="CDD" id="cd00093">
    <property type="entry name" value="HTH_XRE"/>
    <property type="match status" value="1"/>
</dbReference>
<dbReference type="RefSeq" id="WP_163045918.1">
    <property type="nucleotide sequence ID" value="NZ_JAAAMJ010000026.1"/>
</dbReference>
<dbReference type="InterPro" id="IPR010982">
    <property type="entry name" value="Lambda_DNA-bd_dom_sf"/>
</dbReference>
<dbReference type="GO" id="GO:0003677">
    <property type="term" value="F:DNA binding"/>
    <property type="evidence" value="ECO:0007669"/>
    <property type="project" value="InterPro"/>
</dbReference>
<dbReference type="Pfam" id="PF13560">
    <property type="entry name" value="HTH_31"/>
    <property type="match status" value="1"/>
</dbReference>
<accession>A0A6L9MNB9</accession>
<gene>
    <name evidence="2" type="ORF">GTW51_20545</name>
</gene>
<sequence>MKAFLRARRAALQPEDVGLPRGARRRVKGLRREEVAQLAGIGLTWLTWLEQGREMNVSANALGRIARGLRLKPVDVDYVFSLMGLPQEDVSERLTATEALHNLVDGYRWPAAVLSPLLDVVVANRVMHLLYGIDNGLPPFEENHLWQLMVNPERQKLLVDYEAEARHFAALFRLTSAKYVNTPRFIALRNALLDESSLFQQIWTKSAIDPPSPRDVRLNHKVYGQITVNVTRTPLQGDQFLFLLNPADSESAKALIAI</sequence>
<dbReference type="Pfam" id="PF17765">
    <property type="entry name" value="MLTR_LBD"/>
    <property type="match status" value="1"/>
</dbReference>
<dbReference type="EMBL" id="JAAAMJ010000026">
    <property type="protein sequence ID" value="NDV89066.1"/>
    <property type="molecule type" value="Genomic_DNA"/>
</dbReference>
<feature type="domain" description="HTH cro/C1-type" evidence="1">
    <location>
        <begin position="4"/>
        <end position="76"/>
    </location>
</feature>
<name>A0A6L9MNB9_9HYPH</name>
<organism evidence="2 3">
    <name type="scientific">Aurantimonas aggregata</name>
    <dbReference type="NCBI Taxonomy" id="2047720"/>
    <lineage>
        <taxon>Bacteria</taxon>
        <taxon>Pseudomonadati</taxon>
        <taxon>Pseudomonadota</taxon>
        <taxon>Alphaproteobacteria</taxon>
        <taxon>Hyphomicrobiales</taxon>
        <taxon>Aurantimonadaceae</taxon>
        <taxon>Aurantimonas</taxon>
    </lineage>
</organism>
<keyword evidence="3" id="KW-1185">Reference proteome</keyword>
<evidence type="ECO:0000259" key="1">
    <source>
        <dbReference type="SMART" id="SM00530"/>
    </source>
</evidence>
<protein>
    <submittedName>
        <fullName evidence="2">Helix-turn-helix domain-containing protein</fullName>
    </submittedName>
</protein>
<dbReference type="PANTHER" id="PTHR35010">
    <property type="entry name" value="BLL4672 PROTEIN-RELATED"/>
    <property type="match status" value="1"/>
</dbReference>
<dbReference type="Gene3D" id="3.30.450.180">
    <property type="match status" value="1"/>
</dbReference>
<comment type="caution">
    <text evidence="2">The sequence shown here is derived from an EMBL/GenBank/DDBJ whole genome shotgun (WGS) entry which is preliminary data.</text>
</comment>
<dbReference type="SUPFAM" id="SSF47413">
    <property type="entry name" value="lambda repressor-like DNA-binding domains"/>
    <property type="match status" value="1"/>
</dbReference>
<dbReference type="Gene3D" id="1.10.260.40">
    <property type="entry name" value="lambda repressor-like DNA-binding domains"/>
    <property type="match status" value="1"/>
</dbReference>
<dbReference type="SMART" id="SM00530">
    <property type="entry name" value="HTH_XRE"/>
    <property type="match status" value="1"/>
</dbReference>
<evidence type="ECO:0000313" key="2">
    <source>
        <dbReference type="EMBL" id="NDV89066.1"/>
    </source>
</evidence>
<dbReference type="InterPro" id="IPR041413">
    <property type="entry name" value="MLTR_LBD"/>
</dbReference>
<dbReference type="Proteomes" id="UP000476332">
    <property type="component" value="Unassembled WGS sequence"/>
</dbReference>
<dbReference type="AlphaFoldDB" id="A0A6L9MNB9"/>
<reference evidence="2 3" key="1">
    <citation type="submission" date="2020-01" db="EMBL/GenBank/DDBJ databases">
        <title>Genomes of bacteria type strains.</title>
        <authorList>
            <person name="Chen J."/>
            <person name="Zhu S."/>
            <person name="Chen J."/>
        </authorList>
    </citation>
    <scope>NUCLEOTIDE SEQUENCE [LARGE SCALE GENOMIC DNA]</scope>
    <source>
        <strain evidence="2 3">KCTC 52919</strain>
    </source>
</reference>
<proteinExistence type="predicted"/>
<dbReference type="InterPro" id="IPR001387">
    <property type="entry name" value="Cro/C1-type_HTH"/>
</dbReference>